<name>A0A2U3LMQ9_9FIRM</name>
<dbReference type="EMBL" id="OMOF01000599">
    <property type="protein sequence ID" value="SPF53132.1"/>
    <property type="molecule type" value="Genomic_DNA"/>
</dbReference>
<dbReference type="AlphaFoldDB" id="A0A2U3LMQ9"/>
<accession>A0A2U3LMQ9</accession>
<organism evidence="1 2">
    <name type="scientific">Candidatus Desulfosporosinus infrequens</name>
    <dbReference type="NCBI Taxonomy" id="2043169"/>
    <lineage>
        <taxon>Bacteria</taxon>
        <taxon>Bacillati</taxon>
        <taxon>Bacillota</taxon>
        <taxon>Clostridia</taxon>
        <taxon>Eubacteriales</taxon>
        <taxon>Desulfitobacteriaceae</taxon>
        <taxon>Desulfosporosinus</taxon>
    </lineage>
</organism>
<protein>
    <submittedName>
        <fullName evidence="1">Uncharacterized protein</fullName>
    </submittedName>
</protein>
<sequence length="62" mass="7201">MLRDSLELGNCPYSLDAIAGVWYNTGCKPDFLTPEKWEPKVVKKRDRQDGTFEALQVEKNWL</sequence>
<dbReference type="Proteomes" id="UP000238916">
    <property type="component" value="Unassembled WGS sequence"/>
</dbReference>
<evidence type="ECO:0000313" key="2">
    <source>
        <dbReference type="Proteomes" id="UP000238916"/>
    </source>
</evidence>
<reference evidence="2" key="1">
    <citation type="submission" date="2018-02" db="EMBL/GenBank/DDBJ databases">
        <authorList>
            <person name="Hausmann B."/>
        </authorList>
    </citation>
    <scope>NUCLEOTIDE SEQUENCE [LARGE SCALE GENOMIC DNA]</scope>
    <source>
        <strain evidence="2">Peat soil MAG SbF1</strain>
    </source>
</reference>
<dbReference type="OrthoDB" id="2712710at2"/>
<evidence type="ECO:0000313" key="1">
    <source>
        <dbReference type="EMBL" id="SPF53132.1"/>
    </source>
</evidence>
<proteinExistence type="predicted"/>
<gene>
    <name evidence="1" type="ORF">SBF1_6380001</name>
</gene>